<dbReference type="InterPro" id="IPR006235">
    <property type="entry name" value="OAc-hSer/O-AcSer_sulfhydrylase"/>
</dbReference>
<keyword evidence="3" id="KW-0808">Transferase</keyword>
<dbReference type="EMBL" id="NUYG01000001">
    <property type="protein sequence ID" value="PFM96858.1"/>
    <property type="molecule type" value="Genomic_DNA"/>
</dbReference>
<dbReference type="Gene3D" id="3.90.1150.130">
    <property type="match status" value="1"/>
</dbReference>
<dbReference type="GO" id="GO:0071269">
    <property type="term" value="P:L-homocysteine biosynthetic process"/>
    <property type="evidence" value="ECO:0007669"/>
    <property type="project" value="TreeGrafter"/>
</dbReference>
<gene>
    <name evidence="4" type="ORF">CN461_10705</name>
    <name evidence="5" type="ORF">COJ61_00395</name>
    <name evidence="3" type="ORF">FME64_31330</name>
</gene>
<reference evidence="5 7" key="1">
    <citation type="submission" date="2017-09" db="EMBL/GenBank/DDBJ databases">
        <title>Large-scale bioinformatics analysis of Bacillus genomes uncovers conserved roles of natural products in bacterial physiology.</title>
        <authorList>
            <consortium name="Agbiome Team Llc"/>
            <person name="Bleich R.M."/>
            <person name="Grubbs K.J."/>
            <person name="Santa Maria K.C."/>
            <person name="Allen S.E."/>
            <person name="Farag S."/>
            <person name="Shank E.A."/>
            <person name="Bowers A."/>
        </authorList>
    </citation>
    <scope>NUCLEOTIDE SEQUENCE [LARGE SCALE GENOMIC DNA]</scope>
    <source>
        <strain evidence="5 7">AFS077661</strain>
    </source>
</reference>
<dbReference type="GO" id="GO:0008483">
    <property type="term" value="F:transaminase activity"/>
    <property type="evidence" value="ECO:0007669"/>
    <property type="project" value="UniProtKB-KW"/>
</dbReference>
<dbReference type="RefSeq" id="WP_016078523.1">
    <property type="nucleotide sequence ID" value="NZ_CP125662.1"/>
</dbReference>
<dbReference type="Proteomes" id="UP000223839">
    <property type="component" value="Unassembled WGS sequence"/>
</dbReference>
<dbReference type="GO" id="GO:0005737">
    <property type="term" value="C:cytoplasm"/>
    <property type="evidence" value="ECO:0007669"/>
    <property type="project" value="TreeGrafter"/>
</dbReference>
<dbReference type="SUPFAM" id="SSF53383">
    <property type="entry name" value="PLP-dependent transferases"/>
    <property type="match status" value="1"/>
</dbReference>
<reference evidence="3" key="3">
    <citation type="submission" date="2019-07" db="EMBL/GenBank/DDBJ databases">
        <authorList>
            <person name="Lazarte J.N."/>
            <person name="Poliero A."/>
            <person name="Beron C."/>
        </authorList>
    </citation>
    <scope>NUCLEOTIDE SEQUENCE</scope>
    <source>
        <strain evidence="3">FCC7</strain>
    </source>
</reference>
<evidence type="ECO:0000313" key="4">
    <source>
        <dbReference type="EMBL" id="PEX50858.1"/>
    </source>
</evidence>
<evidence type="ECO:0000313" key="3">
    <source>
        <dbReference type="EMBL" id="MBN9901725.1"/>
    </source>
</evidence>
<evidence type="ECO:0000259" key="2">
    <source>
        <dbReference type="Pfam" id="PF22475"/>
    </source>
</evidence>
<dbReference type="GO" id="GO:0003961">
    <property type="term" value="F:O-acetylhomoserine aminocarboxypropyltransferase activity"/>
    <property type="evidence" value="ECO:0007669"/>
    <property type="project" value="TreeGrafter"/>
</dbReference>
<dbReference type="Proteomes" id="UP000775627">
    <property type="component" value="Unassembled WGS sequence"/>
</dbReference>
<reference evidence="4 6" key="2">
    <citation type="submission" date="2017-09" db="EMBL/GenBank/DDBJ databases">
        <title>Large-scale bioinformatics analysis of Bacillus genomes uncovers conserved roles of natural products in bacterial physiology.</title>
        <authorList>
            <consortium name="Agbiome Team Llc"/>
            <person name="Bleich R.M."/>
            <person name="Kirk G.J."/>
            <person name="Santa Maria K.C."/>
            <person name="Allen S.E."/>
            <person name="Farag S."/>
            <person name="Shank E.A."/>
            <person name="Bowers A."/>
        </authorList>
    </citation>
    <scope>NUCLEOTIDE SEQUENCE [LARGE SCALE GENOMIC DNA]</scope>
    <source>
        <strain evidence="4 6">AFS007900</strain>
    </source>
</reference>
<dbReference type="Proteomes" id="UP000220502">
    <property type="component" value="Unassembled WGS sequence"/>
</dbReference>
<dbReference type="PANTHER" id="PTHR43797:SF2">
    <property type="entry name" value="HOMOCYSTEINE_CYSTEINE SYNTHASE"/>
    <property type="match status" value="1"/>
</dbReference>
<reference evidence="3" key="4">
    <citation type="journal article" date="2021" name="J. Invertebr. Pathol.">
        <title>Molecular characterization of a Bacillus thuringiensis strain from Argentina, toxic against Lepidoptera and Coleoptera, based on its whole-genome and Cry protein analysis.</title>
        <authorList>
            <person name="Nicolas Lazarte J."/>
            <person name="Pia Valacco M."/>
            <person name="Moreno S."/>
            <person name="Salerno G.L."/>
            <person name="Beron C.M."/>
        </authorList>
    </citation>
    <scope>NUCLEOTIDE SEQUENCE</scope>
    <source>
        <strain evidence="3">FCC7</strain>
    </source>
</reference>
<protein>
    <submittedName>
        <fullName evidence="3">Aminotransferase class V-fold PLP-dependent enzyme</fullName>
    </submittedName>
</protein>
<dbReference type="PANTHER" id="PTHR43797">
    <property type="entry name" value="HOMOCYSTEINE/CYSTEINE SYNTHASE"/>
    <property type="match status" value="1"/>
</dbReference>
<comment type="caution">
    <text evidence="3">The sequence shown here is derived from an EMBL/GenBank/DDBJ whole genome shotgun (WGS) entry which is preliminary data.</text>
</comment>
<dbReference type="Pfam" id="PF22475">
    <property type="entry name" value="YhfS-like_C"/>
    <property type="match status" value="1"/>
</dbReference>
<evidence type="ECO:0000313" key="7">
    <source>
        <dbReference type="Proteomes" id="UP000223839"/>
    </source>
</evidence>
<evidence type="ECO:0000259" key="1">
    <source>
        <dbReference type="Pfam" id="PF00266"/>
    </source>
</evidence>
<dbReference type="EMBL" id="NTXF01000009">
    <property type="protein sequence ID" value="PEX50858.1"/>
    <property type="molecule type" value="Genomic_DNA"/>
</dbReference>
<dbReference type="GO" id="GO:0004124">
    <property type="term" value="F:cysteine synthase activity"/>
    <property type="evidence" value="ECO:0007669"/>
    <property type="project" value="TreeGrafter"/>
</dbReference>
<organism evidence="3 8">
    <name type="scientific">Bacillus thuringiensis</name>
    <dbReference type="NCBI Taxonomy" id="1428"/>
    <lineage>
        <taxon>Bacteria</taxon>
        <taxon>Bacillati</taxon>
        <taxon>Bacillota</taxon>
        <taxon>Bacilli</taxon>
        <taxon>Bacillales</taxon>
        <taxon>Bacillaceae</taxon>
        <taxon>Bacillus</taxon>
        <taxon>Bacillus cereus group</taxon>
    </lineage>
</organism>
<feature type="domain" description="Aminotransferase class V" evidence="1">
    <location>
        <begin position="61"/>
        <end position="230"/>
    </location>
</feature>
<dbReference type="InterPro" id="IPR015424">
    <property type="entry name" value="PyrdxlP-dep_Trfase"/>
</dbReference>
<dbReference type="InterPro" id="IPR054718">
    <property type="entry name" value="YhfS-like_C"/>
</dbReference>
<sequence>MKSYENGILQVINLEEAKNKQFLIVDVISRHFSGEEIFQMGDLGIYPIGSRPRYTAKVERVLAEVFGTEDVALVRGAGTGAIRILISVLLKSGGSVFLHKAPVFSTTRETLDIFNIKKIFADYNNLGDLTKTIQNNPDCKVLYIQHARQQPEDIYDLKELISQIRYIRQDMIIVVDDNYCVFKTPKIGVEMGADYSTFSGFKLMGPEGIGIIVGKKDGILKARQQNFSGGGQIQGWESMELLRSLVMTPVSFAVQNEQVDAICRRLKAGEVPGVVDAFISNAQSRNIIVKWEKPVAKQIVEVSKKYGAAVYPVGSESRYEILPLIYKVSKSFIQANPEMAQTTIRINPMRSGVDTVIRILNDVAKDVLGN</sequence>
<dbReference type="Gene3D" id="3.40.640.10">
    <property type="entry name" value="Type I PLP-dependent aspartate aminotransferase-like (Major domain)"/>
    <property type="match status" value="1"/>
</dbReference>
<dbReference type="InterPro" id="IPR000192">
    <property type="entry name" value="Aminotrans_V_dom"/>
</dbReference>
<name>A0AAW4I162_BACTU</name>
<accession>A0AAW4I162</accession>
<dbReference type="EMBL" id="VIXF01000014">
    <property type="protein sequence ID" value="MBN9901725.1"/>
    <property type="molecule type" value="Genomic_DNA"/>
</dbReference>
<dbReference type="InterPro" id="IPR015421">
    <property type="entry name" value="PyrdxlP-dep_Trfase_major"/>
</dbReference>
<dbReference type="AlphaFoldDB" id="A0AAW4I162"/>
<keyword evidence="3" id="KW-0032">Aminotransferase</keyword>
<evidence type="ECO:0000313" key="8">
    <source>
        <dbReference type="Proteomes" id="UP000775627"/>
    </source>
</evidence>
<feature type="domain" description="YhfS-like C-terminal" evidence="2">
    <location>
        <begin position="261"/>
        <end position="360"/>
    </location>
</feature>
<evidence type="ECO:0000313" key="6">
    <source>
        <dbReference type="Proteomes" id="UP000220502"/>
    </source>
</evidence>
<dbReference type="GO" id="GO:0006535">
    <property type="term" value="P:cysteine biosynthetic process from serine"/>
    <property type="evidence" value="ECO:0007669"/>
    <property type="project" value="TreeGrafter"/>
</dbReference>
<dbReference type="Pfam" id="PF00266">
    <property type="entry name" value="Aminotran_5"/>
    <property type="match status" value="1"/>
</dbReference>
<proteinExistence type="predicted"/>
<evidence type="ECO:0000313" key="5">
    <source>
        <dbReference type="EMBL" id="PFM96858.1"/>
    </source>
</evidence>